<name>A0A0L6V0S0_9BASI</name>
<dbReference type="GO" id="GO:0005783">
    <property type="term" value="C:endoplasmic reticulum"/>
    <property type="evidence" value="ECO:0007669"/>
    <property type="project" value="TreeGrafter"/>
</dbReference>
<feature type="compositionally biased region" description="Low complexity" evidence="3">
    <location>
        <begin position="11"/>
        <end position="26"/>
    </location>
</feature>
<keyword evidence="6" id="KW-1185">Reference proteome</keyword>
<feature type="transmembrane region" description="Helical" evidence="4">
    <location>
        <begin position="59"/>
        <end position="78"/>
    </location>
</feature>
<feature type="compositionally biased region" description="Basic residues" evidence="3">
    <location>
        <begin position="1"/>
        <end position="10"/>
    </location>
</feature>
<dbReference type="Gene3D" id="3.40.50.10320">
    <property type="entry name" value="LmbE-like"/>
    <property type="match status" value="1"/>
</dbReference>
<dbReference type="UniPathway" id="UPA00196"/>
<accession>A0A0L6V0S0</accession>
<evidence type="ECO:0000256" key="3">
    <source>
        <dbReference type="SAM" id="MobiDB-lite"/>
    </source>
</evidence>
<dbReference type="Proteomes" id="UP000037035">
    <property type="component" value="Unassembled WGS sequence"/>
</dbReference>
<dbReference type="Pfam" id="PF02585">
    <property type="entry name" value="PIG-L"/>
    <property type="match status" value="1"/>
</dbReference>
<sequence>MQQQLHHRTNNRQSQQRQTETTSAASWDEKAASKDEKKLFKPTARLASPTSRLAKALKYLMGAVLLVSLGVYALVLVFKDWPPDGRLGPDGFPDPLQGEWWVSPNLTRADRILLVVAHPDDECLFFSPTLLNILSPRFVNRTLSYHATNLSSHTPPSITLETPRGHILSLSSGEKPVMIDNRARNADGLGIKRAREMRASCWAMGIPSTACIVLDHPDLPDSMSVWWPETTIAEYVKLYVDLWKIDAIITFDHHGVSGHANHRAIAAALSRMVHTEREFPMTFMLRSRSLVEKYMGLIWLPYSVYRHGRNRKLFLPELSRPRSHPSRDRKRLAELVVESLTHVGVSLSSANLSIHHHVPAERHEARNNASSSPMAFGGVGPRRRALVTDSRLSAHHSLLWLLTSRFMWINELARVVPLEHRFQDHHTFSLPTHAENIICSHVYVTRVFQTSQVMRLVKEGLAVELVISHFVFPASISQSPVTLCDISFRFSLHIVWGAGVVGTFSSSFHIPLCALLLQEKKEEKMGT</sequence>
<feature type="region of interest" description="Disordered" evidence="3">
    <location>
        <begin position="1"/>
        <end position="36"/>
    </location>
</feature>
<evidence type="ECO:0000256" key="2">
    <source>
        <dbReference type="ARBA" id="ARBA00012176"/>
    </source>
</evidence>
<dbReference type="GO" id="GO:0000225">
    <property type="term" value="F:N-acetylglucosaminylphosphatidylinositol deacetylase activity"/>
    <property type="evidence" value="ECO:0007669"/>
    <property type="project" value="UniProtKB-EC"/>
</dbReference>
<evidence type="ECO:0000313" key="5">
    <source>
        <dbReference type="EMBL" id="KNZ54117.1"/>
    </source>
</evidence>
<dbReference type="EMBL" id="LAVV01007991">
    <property type="protein sequence ID" value="KNZ54117.1"/>
    <property type="molecule type" value="Genomic_DNA"/>
</dbReference>
<gene>
    <name evidence="5" type="ORF">VP01_303g5</name>
</gene>
<comment type="similarity">
    <text evidence="1">Belongs to the PIGL family.</text>
</comment>
<dbReference type="STRING" id="27349.A0A0L6V0S0"/>
<dbReference type="InterPro" id="IPR024078">
    <property type="entry name" value="LmbE-like_dom_sf"/>
</dbReference>
<dbReference type="PANTHER" id="PTHR12993:SF11">
    <property type="entry name" value="N-ACETYLGLUCOSAMINYL-PHOSPHATIDYLINOSITOL DE-N-ACETYLASE"/>
    <property type="match status" value="1"/>
</dbReference>
<reference evidence="5 6" key="1">
    <citation type="submission" date="2015-08" db="EMBL/GenBank/DDBJ databases">
        <title>Next Generation Sequencing and Analysis of the Genome of Puccinia sorghi L Schw, the Causal Agent of Maize Common Rust.</title>
        <authorList>
            <person name="Rochi L."/>
            <person name="Burguener G."/>
            <person name="Darino M."/>
            <person name="Turjanski A."/>
            <person name="Kreff E."/>
            <person name="Dieguez M.J."/>
            <person name="Sacco F."/>
        </authorList>
    </citation>
    <scope>NUCLEOTIDE SEQUENCE [LARGE SCALE GENOMIC DNA]</scope>
    <source>
        <strain evidence="5 6">RO10H11247</strain>
    </source>
</reference>
<protein>
    <recommendedName>
        <fullName evidence="2">N-acetylglucosaminylphosphatidylinositol deacetylase</fullName>
        <ecNumber evidence="2">3.5.1.89</ecNumber>
    </recommendedName>
</protein>
<evidence type="ECO:0000256" key="1">
    <source>
        <dbReference type="ARBA" id="ARBA00006066"/>
    </source>
</evidence>
<feature type="compositionally biased region" description="Basic and acidic residues" evidence="3">
    <location>
        <begin position="27"/>
        <end position="36"/>
    </location>
</feature>
<keyword evidence="4" id="KW-0472">Membrane</keyword>
<keyword evidence="4" id="KW-0812">Transmembrane</keyword>
<dbReference type="EC" id="3.5.1.89" evidence="2"/>
<feature type="transmembrane region" description="Helical" evidence="4">
    <location>
        <begin position="494"/>
        <end position="517"/>
    </location>
</feature>
<dbReference type="GO" id="GO:0016020">
    <property type="term" value="C:membrane"/>
    <property type="evidence" value="ECO:0007669"/>
    <property type="project" value="GOC"/>
</dbReference>
<dbReference type="OrthoDB" id="440160at2759"/>
<keyword evidence="4" id="KW-1133">Transmembrane helix</keyword>
<comment type="caution">
    <text evidence="5">The sequence shown here is derived from an EMBL/GenBank/DDBJ whole genome shotgun (WGS) entry which is preliminary data.</text>
</comment>
<dbReference type="AlphaFoldDB" id="A0A0L6V0S0"/>
<dbReference type="VEuPathDB" id="FungiDB:VP01_303g5"/>
<dbReference type="SUPFAM" id="SSF102588">
    <property type="entry name" value="LmbE-like"/>
    <property type="match status" value="2"/>
</dbReference>
<proteinExistence type="inferred from homology"/>
<dbReference type="GO" id="GO:0006506">
    <property type="term" value="P:GPI anchor biosynthetic process"/>
    <property type="evidence" value="ECO:0007669"/>
    <property type="project" value="UniProtKB-UniPathway"/>
</dbReference>
<dbReference type="PANTHER" id="PTHR12993">
    <property type="entry name" value="N-ACETYLGLUCOSAMINYL-PHOSPHATIDYLINOSITOL DE-N-ACETYLASE-RELATED"/>
    <property type="match status" value="1"/>
</dbReference>
<organism evidence="5 6">
    <name type="scientific">Puccinia sorghi</name>
    <dbReference type="NCBI Taxonomy" id="27349"/>
    <lineage>
        <taxon>Eukaryota</taxon>
        <taxon>Fungi</taxon>
        <taxon>Dikarya</taxon>
        <taxon>Basidiomycota</taxon>
        <taxon>Pucciniomycotina</taxon>
        <taxon>Pucciniomycetes</taxon>
        <taxon>Pucciniales</taxon>
        <taxon>Pucciniaceae</taxon>
        <taxon>Puccinia</taxon>
    </lineage>
</organism>
<evidence type="ECO:0000256" key="4">
    <source>
        <dbReference type="SAM" id="Phobius"/>
    </source>
</evidence>
<dbReference type="InterPro" id="IPR003737">
    <property type="entry name" value="GlcNAc_PI_deacetylase-related"/>
</dbReference>
<evidence type="ECO:0000313" key="6">
    <source>
        <dbReference type="Proteomes" id="UP000037035"/>
    </source>
</evidence>